<evidence type="ECO:0000256" key="1">
    <source>
        <dbReference type="SAM" id="MobiDB-lite"/>
    </source>
</evidence>
<feature type="region of interest" description="Disordered" evidence="1">
    <location>
        <begin position="14"/>
        <end position="41"/>
    </location>
</feature>
<dbReference type="Proteomes" id="UP001444661">
    <property type="component" value="Unassembled WGS sequence"/>
</dbReference>
<comment type="caution">
    <text evidence="2">The sequence shown here is derived from an EMBL/GenBank/DDBJ whole genome shotgun (WGS) entry which is preliminary data.</text>
</comment>
<accession>A0ABR1UAL9</accession>
<dbReference type="EMBL" id="JAQQWK010000001">
    <property type="protein sequence ID" value="KAK8054964.1"/>
    <property type="molecule type" value="Genomic_DNA"/>
</dbReference>
<proteinExistence type="predicted"/>
<gene>
    <name evidence="2" type="ORF">PG993_000191</name>
</gene>
<sequence>MWILPPAAWTLTGSSGHHAMAPTVGSNDDQPKGAQDPIPPLASYEDLKNDQWYINVNREIRRLRWSLDGPLDKAVQVMRHAYYDPDDPAPEPFYCPRTDDDEKGLERNWHAVSELSLFEPRVSSVTIDVHCLAEWADYWSEMHLECDCIAFEDDPSDVDYNEDGGHSNQRRSTYPCGATDPSSRYDVLTVDASSSVEEGSHGYVTIRDFVTAAHPWLMGLRELILRAPRGEEIYDFDMLYEDPEPSLPAETKLMALLDGGLHTIALDVMPEEEWLVESRTNPFTDHPALPRRYTPPPPAGLDARWRHRSLGGTLE</sequence>
<evidence type="ECO:0000313" key="3">
    <source>
        <dbReference type="Proteomes" id="UP001444661"/>
    </source>
</evidence>
<reference evidence="2 3" key="1">
    <citation type="submission" date="2023-01" db="EMBL/GenBank/DDBJ databases">
        <title>Analysis of 21 Apiospora genomes using comparative genomics revels a genus with tremendous synthesis potential of carbohydrate active enzymes and secondary metabolites.</title>
        <authorList>
            <person name="Sorensen T."/>
        </authorList>
    </citation>
    <scope>NUCLEOTIDE SEQUENCE [LARGE SCALE GENOMIC DNA]</scope>
    <source>
        <strain evidence="2 3">CBS 33761</strain>
    </source>
</reference>
<keyword evidence="3" id="KW-1185">Reference proteome</keyword>
<evidence type="ECO:0000313" key="2">
    <source>
        <dbReference type="EMBL" id="KAK8054964.1"/>
    </source>
</evidence>
<name>A0ABR1UAL9_9PEZI</name>
<protein>
    <submittedName>
        <fullName evidence="2">Uncharacterized protein</fullName>
    </submittedName>
</protein>
<organism evidence="2 3">
    <name type="scientific">Apiospora rasikravindrae</name>
    <dbReference type="NCBI Taxonomy" id="990691"/>
    <lineage>
        <taxon>Eukaryota</taxon>
        <taxon>Fungi</taxon>
        <taxon>Dikarya</taxon>
        <taxon>Ascomycota</taxon>
        <taxon>Pezizomycotina</taxon>
        <taxon>Sordariomycetes</taxon>
        <taxon>Xylariomycetidae</taxon>
        <taxon>Amphisphaeriales</taxon>
        <taxon>Apiosporaceae</taxon>
        <taxon>Apiospora</taxon>
    </lineage>
</organism>
<feature type="region of interest" description="Disordered" evidence="1">
    <location>
        <begin position="285"/>
        <end position="304"/>
    </location>
</feature>